<dbReference type="EMBL" id="JARKIE010000528">
    <property type="protein sequence ID" value="KAJ7629877.1"/>
    <property type="molecule type" value="Genomic_DNA"/>
</dbReference>
<comment type="caution">
    <text evidence="1">The sequence shown here is derived from an EMBL/GenBank/DDBJ whole genome shotgun (WGS) entry which is preliminary data.</text>
</comment>
<name>A0AAD7BT27_MYCRO</name>
<keyword evidence="2" id="KW-1185">Reference proteome</keyword>
<protein>
    <submittedName>
        <fullName evidence="1">Uncharacterized protein</fullName>
    </submittedName>
</protein>
<organism evidence="1 2">
    <name type="scientific">Mycena rosella</name>
    <name type="common">Pink bonnet</name>
    <name type="synonym">Agaricus rosellus</name>
    <dbReference type="NCBI Taxonomy" id="1033263"/>
    <lineage>
        <taxon>Eukaryota</taxon>
        <taxon>Fungi</taxon>
        <taxon>Dikarya</taxon>
        <taxon>Basidiomycota</taxon>
        <taxon>Agaricomycotina</taxon>
        <taxon>Agaricomycetes</taxon>
        <taxon>Agaricomycetidae</taxon>
        <taxon>Agaricales</taxon>
        <taxon>Marasmiineae</taxon>
        <taxon>Mycenaceae</taxon>
        <taxon>Mycena</taxon>
    </lineage>
</organism>
<sequence>MRSPARSFVHCGCPPRSSKPFPRNGRRHIFVACSRKMVPIDNPDHNRPSTGFQELGRYNEIIGTPGIIVVGGRADKTVPSVLSSPDLVEMKGLYEVRGRPRCFDCRHYCCVSRSYISPLSSYVKVEVGGDTNRDALLAYLAKNASAPLALCKAIYNSDLSPAYKMYAGMSIDHLLAFCKALASSTFANHCNWVKNATQAVQLLQNATSPALSTDESGRAQILYALLYPLFSTLPPLPSASLPIIAALSKRR</sequence>
<dbReference type="Proteomes" id="UP001221757">
    <property type="component" value="Unassembled WGS sequence"/>
</dbReference>
<proteinExistence type="predicted"/>
<gene>
    <name evidence="1" type="ORF">B0H17DRAFT_1150421</name>
</gene>
<reference evidence="1" key="1">
    <citation type="submission" date="2023-03" db="EMBL/GenBank/DDBJ databases">
        <title>Massive genome expansion in bonnet fungi (Mycena s.s.) driven by repeated elements and novel gene families across ecological guilds.</title>
        <authorList>
            <consortium name="Lawrence Berkeley National Laboratory"/>
            <person name="Harder C.B."/>
            <person name="Miyauchi S."/>
            <person name="Viragh M."/>
            <person name="Kuo A."/>
            <person name="Thoen E."/>
            <person name="Andreopoulos B."/>
            <person name="Lu D."/>
            <person name="Skrede I."/>
            <person name="Drula E."/>
            <person name="Henrissat B."/>
            <person name="Morin E."/>
            <person name="Kohler A."/>
            <person name="Barry K."/>
            <person name="LaButti K."/>
            <person name="Morin E."/>
            <person name="Salamov A."/>
            <person name="Lipzen A."/>
            <person name="Mereny Z."/>
            <person name="Hegedus B."/>
            <person name="Baldrian P."/>
            <person name="Stursova M."/>
            <person name="Weitz H."/>
            <person name="Taylor A."/>
            <person name="Grigoriev I.V."/>
            <person name="Nagy L.G."/>
            <person name="Martin F."/>
            <person name="Kauserud H."/>
        </authorList>
    </citation>
    <scope>NUCLEOTIDE SEQUENCE</scope>
    <source>
        <strain evidence="1">CBHHK067</strain>
    </source>
</reference>
<accession>A0AAD7BT27</accession>
<evidence type="ECO:0000313" key="1">
    <source>
        <dbReference type="EMBL" id="KAJ7629877.1"/>
    </source>
</evidence>
<evidence type="ECO:0000313" key="2">
    <source>
        <dbReference type="Proteomes" id="UP001221757"/>
    </source>
</evidence>
<dbReference type="AlphaFoldDB" id="A0AAD7BT27"/>